<protein>
    <recommendedName>
        <fullName evidence="1">RNase H type-1 domain-containing protein</fullName>
    </recommendedName>
</protein>
<comment type="caution">
    <text evidence="2">The sequence shown here is derived from an EMBL/GenBank/DDBJ whole genome shotgun (WGS) entry which is preliminary data.</text>
</comment>
<evidence type="ECO:0000259" key="1">
    <source>
        <dbReference type="PROSITE" id="PS50879"/>
    </source>
</evidence>
<evidence type="ECO:0000313" key="2">
    <source>
        <dbReference type="EMBL" id="KAK1302740.1"/>
    </source>
</evidence>
<dbReference type="SUPFAM" id="SSF53098">
    <property type="entry name" value="Ribonuclease H-like"/>
    <property type="match status" value="1"/>
</dbReference>
<evidence type="ECO:0000313" key="3">
    <source>
        <dbReference type="Proteomes" id="UP001180020"/>
    </source>
</evidence>
<dbReference type="CDD" id="cd06222">
    <property type="entry name" value="RNase_H_like"/>
    <property type="match status" value="1"/>
</dbReference>
<dbReference type="PANTHER" id="PTHR47723">
    <property type="entry name" value="OS05G0353850 PROTEIN"/>
    <property type="match status" value="1"/>
</dbReference>
<organism evidence="2 3">
    <name type="scientific">Acorus calamus</name>
    <name type="common">Sweet flag</name>
    <dbReference type="NCBI Taxonomy" id="4465"/>
    <lineage>
        <taxon>Eukaryota</taxon>
        <taxon>Viridiplantae</taxon>
        <taxon>Streptophyta</taxon>
        <taxon>Embryophyta</taxon>
        <taxon>Tracheophyta</taxon>
        <taxon>Spermatophyta</taxon>
        <taxon>Magnoliopsida</taxon>
        <taxon>Liliopsida</taxon>
        <taxon>Acoraceae</taxon>
        <taxon>Acorus</taxon>
    </lineage>
</organism>
<dbReference type="AlphaFoldDB" id="A0AAV9DNN5"/>
<dbReference type="Proteomes" id="UP001180020">
    <property type="component" value="Unassembled WGS sequence"/>
</dbReference>
<feature type="domain" description="RNase H type-1" evidence="1">
    <location>
        <begin position="105"/>
        <end position="195"/>
    </location>
</feature>
<sequence length="195" mass="21037">MIGQPVVVSPLPLGAPFASTAKNLPFTSSSLARLLPRNDSKFHGSAPNSSFISNKVKKGICDAIATRGSHWRLDGPTASLISSLGLPFHPSPPKPPIEVIWLKPDPPWIKLNVDGASHGNPGPSGAGGVFRDHQATFLLGFSCNTLHNTNSFAEFYGVYRGISIWFESHPQYHDPIWIESDSSLVVDTINGKVEN</sequence>
<dbReference type="EMBL" id="JAUJYO010000012">
    <property type="protein sequence ID" value="KAK1302740.1"/>
    <property type="molecule type" value="Genomic_DNA"/>
</dbReference>
<dbReference type="PANTHER" id="PTHR47723:SF23">
    <property type="entry name" value="REVERSE TRANSCRIPTASE-LIKE PROTEIN"/>
    <property type="match status" value="1"/>
</dbReference>
<dbReference type="InterPro" id="IPR044730">
    <property type="entry name" value="RNase_H-like_dom_plant"/>
</dbReference>
<reference evidence="2" key="2">
    <citation type="submission" date="2023-06" db="EMBL/GenBank/DDBJ databases">
        <authorList>
            <person name="Ma L."/>
            <person name="Liu K.-W."/>
            <person name="Li Z."/>
            <person name="Hsiao Y.-Y."/>
            <person name="Qi Y."/>
            <person name="Fu T."/>
            <person name="Tang G."/>
            <person name="Zhang D."/>
            <person name="Sun W.-H."/>
            <person name="Liu D.-K."/>
            <person name="Li Y."/>
            <person name="Chen G.-Z."/>
            <person name="Liu X.-D."/>
            <person name="Liao X.-Y."/>
            <person name="Jiang Y.-T."/>
            <person name="Yu X."/>
            <person name="Hao Y."/>
            <person name="Huang J."/>
            <person name="Zhao X.-W."/>
            <person name="Ke S."/>
            <person name="Chen Y.-Y."/>
            <person name="Wu W.-L."/>
            <person name="Hsu J.-L."/>
            <person name="Lin Y.-F."/>
            <person name="Huang M.-D."/>
            <person name="Li C.-Y."/>
            <person name="Huang L."/>
            <person name="Wang Z.-W."/>
            <person name="Zhao X."/>
            <person name="Zhong W.-Y."/>
            <person name="Peng D.-H."/>
            <person name="Ahmad S."/>
            <person name="Lan S."/>
            <person name="Zhang J.-S."/>
            <person name="Tsai W.-C."/>
            <person name="Van De Peer Y."/>
            <person name="Liu Z.-J."/>
        </authorList>
    </citation>
    <scope>NUCLEOTIDE SEQUENCE</scope>
    <source>
        <strain evidence="2">CP</strain>
        <tissue evidence="2">Leaves</tissue>
    </source>
</reference>
<name>A0AAV9DNN5_ACOCL</name>
<dbReference type="PROSITE" id="PS50879">
    <property type="entry name" value="RNASE_H_1"/>
    <property type="match status" value="1"/>
</dbReference>
<dbReference type="Gene3D" id="3.30.420.10">
    <property type="entry name" value="Ribonuclease H-like superfamily/Ribonuclease H"/>
    <property type="match status" value="1"/>
</dbReference>
<dbReference type="Pfam" id="PF13456">
    <property type="entry name" value="RVT_3"/>
    <property type="match status" value="1"/>
</dbReference>
<dbReference type="GO" id="GO:0003676">
    <property type="term" value="F:nucleic acid binding"/>
    <property type="evidence" value="ECO:0007669"/>
    <property type="project" value="InterPro"/>
</dbReference>
<dbReference type="InterPro" id="IPR036397">
    <property type="entry name" value="RNaseH_sf"/>
</dbReference>
<proteinExistence type="predicted"/>
<accession>A0AAV9DNN5</accession>
<dbReference type="InterPro" id="IPR053151">
    <property type="entry name" value="RNase_H-like"/>
</dbReference>
<dbReference type="InterPro" id="IPR012337">
    <property type="entry name" value="RNaseH-like_sf"/>
</dbReference>
<dbReference type="InterPro" id="IPR002156">
    <property type="entry name" value="RNaseH_domain"/>
</dbReference>
<keyword evidence="3" id="KW-1185">Reference proteome</keyword>
<gene>
    <name evidence="2" type="ORF">QJS10_CPB12g00001</name>
</gene>
<dbReference type="GO" id="GO:0004523">
    <property type="term" value="F:RNA-DNA hybrid ribonuclease activity"/>
    <property type="evidence" value="ECO:0007669"/>
    <property type="project" value="InterPro"/>
</dbReference>
<reference evidence="2" key="1">
    <citation type="journal article" date="2023" name="Nat. Commun.">
        <title>Diploid and tetraploid genomes of Acorus and the evolution of monocots.</title>
        <authorList>
            <person name="Ma L."/>
            <person name="Liu K.W."/>
            <person name="Li Z."/>
            <person name="Hsiao Y.Y."/>
            <person name="Qi Y."/>
            <person name="Fu T."/>
            <person name="Tang G.D."/>
            <person name="Zhang D."/>
            <person name="Sun W.H."/>
            <person name="Liu D.K."/>
            <person name="Li Y."/>
            <person name="Chen G.Z."/>
            <person name="Liu X.D."/>
            <person name="Liao X.Y."/>
            <person name="Jiang Y.T."/>
            <person name="Yu X."/>
            <person name="Hao Y."/>
            <person name="Huang J."/>
            <person name="Zhao X.W."/>
            <person name="Ke S."/>
            <person name="Chen Y.Y."/>
            <person name="Wu W.L."/>
            <person name="Hsu J.L."/>
            <person name="Lin Y.F."/>
            <person name="Huang M.D."/>
            <person name="Li C.Y."/>
            <person name="Huang L."/>
            <person name="Wang Z.W."/>
            <person name="Zhao X."/>
            <person name="Zhong W.Y."/>
            <person name="Peng D.H."/>
            <person name="Ahmad S."/>
            <person name="Lan S."/>
            <person name="Zhang J.S."/>
            <person name="Tsai W.C."/>
            <person name="Van de Peer Y."/>
            <person name="Liu Z.J."/>
        </authorList>
    </citation>
    <scope>NUCLEOTIDE SEQUENCE</scope>
    <source>
        <strain evidence="2">CP</strain>
    </source>
</reference>